<dbReference type="GO" id="GO:0005737">
    <property type="term" value="C:cytoplasm"/>
    <property type="evidence" value="ECO:0007669"/>
    <property type="project" value="TreeGrafter"/>
</dbReference>
<evidence type="ECO:0000313" key="9">
    <source>
        <dbReference type="Proteomes" id="UP001271007"/>
    </source>
</evidence>
<comment type="caution">
    <text evidence="8">The sequence shown here is derived from an EMBL/GenBank/DDBJ whole genome shotgun (WGS) entry which is preliminary data.</text>
</comment>
<gene>
    <name evidence="8" type="ORF">LTR09_011760</name>
</gene>
<keyword evidence="3" id="KW-0479">Metal-binding</keyword>
<evidence type="ECO:0000256" key="4">
    <source>
        <dbReference type="ARBA" id="ARBA00022833"/>
    </source>
</evidence>
<name>A0AAJ0DB70_9PEZI</name>
<reference evidence="8" key="1">
    <citation type="submission" date="2023-04" db="EMBL/GenBank/DDBJ databases">
        <title>Black Yeasts Isolated from many extreme environments.</title>
        <authorList>
            <person name="Coleine C."/>
            <person name="Stajich J.E."/>
            <person name="Selbmann L."/>
        </authorList>
    </citation>
    <scope>NUCLEOTIDE SEQUENCE</scope>
    <source>
        <strain evidence="8">CCFEE 5312</strain>
    </source>
</reference>
<sequence>MTTNIGGHEGVGRIVKLGTGVSEDFIGKRHLTKIPEQLSPSTVAPLLCAGLTMYSAIAKAGLKTGDWLVLPGAGGGLGHLGIQIAAKQGYRTIAVDAGSEKRRLCLELGATAFFDYTIDVVEASVKALTSGYGAHAAICTASSFGAYKQSLEMLRNLGTLVCIGLAVDDLPISPLDMIIRGVRVIGSSVGTEAEMQDLLSMALSGDVKPSVKSFNFEDIDMVLQKLAKYQIAGRAVFQIPP</sequence>
<dbReference type="Proteomes" id="UP001271007">
    <property type="component" value="Unassembled WGS sequence"/>
</dbReference>
<comment type="similarity">
    <text evidence="2">Belongs to the zinc-containing alcohol dehydrogenase family.</text>
</comment>
<dbReference type="Pfam" id="PF00107">
    <property type="entry name" value="ADH_zinc_N"/>
    <property type="match status" value="1"/>
</dbReference>
<evidence type="ECO:0000256" key="6">
    <source>
        <dbReference type="ARBA" id="ARBA00023027"/>
    </source>
</evidence>
<dbReference type="Gene3D" id="3.40.50.720">
    <property type="entry name" value="NAD(P)-binding Rossmann-like Domain"/>
    <property type="match status" value="1"/>
</dbReference>
<dbReference type="GO" id="GO:0008270">
    <property type="term" value="F:zinc ion binding"/>
    <property type="evidence" value="ECO:0007669"/>
    <property type="project" value="InterPro"/>
</dbReference>
<proteinExistence type="inferred from homology"/>
<feature type="domain" description="Alcohol dehydrogenase-like C-terminal" evidence="7">
    <location>
        <begin position="76"/>
        <end position="202"/>
    </location>
</feature>
<keyword evidence="6" id="KW-0520">NAD</keyword>
<dbReference type="FunFam" id="3.40.50.720:FF:000039">
    <property type="entry name" value="Alcohol dehydrogenase AdhP"/>
    <property type="match status" value="1"/>
</dbReference>
<dbReference type="EMBL" id="JAWDJX010000080">
    <property type="protein sequence ID" value="KAK3046779.1"/>
    <property type="molecule type" value="Genomic_DNA"/>
</dbReference>
<dbReference type="InterPro" id="IPR002328">
    <property type="entry name" value="ADH_Zn_CS"/>
</dbReference>
<dbReference type="Gene3D" id="3.90.180.10">
    <property type="entry name" value="Medium-chain alcohol dehydrogenases, catalytic domain"/>
    <property type="match status" value="1"/>
</dbReference>
<dbReference type="GO" id="GO:0004022">
    <property type="term" value="F:alcohol dehydrogenase (NAD+) activity"/>
    <property type="evidence" value="ECO:0007669"/>
    <property type="project" value="TreeGrafter"/>
</dbReference>
<keyword evidence="9" id="KW-1185">Reference proteome</keyword>
<dbReference type="PROSITE" id="PS00059">
    <property type="entry name" value="ADH_ZINC"/>
    <property type="match status" value="1"/>
</dbReference>
<dbReference type="AlphaFoldDB" id="A0AAJ0DB70"/>
<protein>
    <recommendedName>
        <fullName evidence="7">Alcohol dehydrogenase-like C-terminal domain-containing protein</fullName>
    </recommendedName>
</protein>
<evidence type="ECO:0000313" key="8">
    <source>
        <dbReference type="EMBL" id="KAK3046779.1"/>
    </source>
</evidence>
<keyword evidence="4" id="KW-0862">Zinc</keyword>
<dbReference type="PANTHER" id="PTHR42940:SF2">
    <property type="entry name" value="DEHYDROGENASE FAMILY OXIDOREDUCTASE, PUTATIVE (JCVI)-RELATED"/>
    <property type="match status" value="1"/>
</dbReference>
<accession>A0AAJ0DB70</accession>
<evidence type="ECO:0000256" key="3">
    <source>
        <dbReference type="ARBA" id="ARBA00022723"/>
    </source>
</evidence>
<dbReference type="SUPFAM" id="SSF51735">
    <property type="entry name" value="NAD(P)-binding Rossmann-fold domains"/>
    <property type="match status" value="1"/>
</dbReference>
<evidence type="ECO:0000256" key="2">
    <source>
        <dbReference type="ARBA" id="ARBA00008072"/>
    </source>
</evidence>
<dbReference type="PANTHER" id="PTHR42940">
    <property type="entry name" value="ALCOHOL DEHYDROGENASE 1-RELATED"/>
    <property type="match status" value="1"/>
</dbReference>
<dbReference type="InterPro" id="IPR013149">
    <property type="entry name" value="ADH-like_C"/>
</dbReference>
<keyword evidence="5" id="KW-0560">Oxidoreductase</keyword>
<comment type="cofactor">
    <cofactor evidence="1">
        <name>Zn(2+)</name>
        <dbReference type="ChEBI" id="CHEBI:29105"/>
    </cofactor>
</comment>
<evidence type="ECO:0000259" key="7">
    <source>
        <dbReference type="Pfam" id="PF00107"/>
    </source>
</evidence>
<organism evidence="8 9">
    <name type="scientific">Extremus antarcticus</name>
    <dbReference type="NCBI Taxonomy" id="702011"/>
    <lineage>
        <taxon>Eukaryota</taxon>
        <taxon>Fungi</taxon>
        <taxon>Dikarya</taxon>
        <taxon>Ascomycota</taxon>
        <taxon>Pezizomycotina</taxon>
        <taxon>Dothideomycetes</taxon>
        <taxon>Dothideomycetidae</taxon>
        <taxon>Mycosphaerellales</taxon>
        <taxon>Extremaceae</taxon>
        <taxon>Extremus</taxon>
    </lineage>
</organism>
<evidence type="ECO:0000256" key="1">
    <source>
        <dbReference type="ARBA" id="ARBA00001947"/>
    </source>
</evidence>
<evidence type="ECO:0000256" key="5">
    <source>
        <dbReference type="ARBA" id="ARBA00023002"/>
    </source>
</evidence>
<dbReference type="InterPro" id="IPR036291">
    <property type="entry name" value="NAD(P)-bd_dom_sf"/>
</dbReference>